<reference evidence="2" key="1">
    <citation type="submission" date="2016-10" db="EMBL/GenBank/DDBJ databases">
        <authorList>
            <person name="Varghese N."/>
            <person name="Submissions S."/>
        </authorList>
    </citation>
    <scope>NUCLEOTIDE SEQUENCE [LARGE SCALE GENOMIC DNA]</scope>
    <source>
        <strain evidence="2">CGMCC 1.12402</strain>
    </source>
</reference>
<evidence type="ECO:0000313" key="2">
    <source>
        <dbReference type="Proteomes" id="UP000199437"/>
    </source>
</evidence>
<dbReference type="Pfam" id="PF20027">
    <property type="entry name" value="DUF6435"/>
    <property type="match status" value="1"/>
</dbReference>
<evidence type="ECO:0008006" key="3">
    <source>
        <dbReference type="Google" id="ProtNLM"/>
    </source>
</evidence>
<sequence>MFGFLKKSEKEKLKAKYEKLIKDAYKLSHVDRKASDLKMAEAQEVLDQMEALN</sequence>
<proteinExistence type="predicted"/>
<evidence type="ECO:0000313" key="1">
    <source>
        <dbReference type="EMBL" id="SEW31204.1"/>
    </source>
</evidence>
<dbReference type="EMBL" id="FOIR01000002">
    <property type="protein sequence ID" value="SEW31204.1"/>
    <property type="molecule type" value="Genomic_DNA"/>
</dbReference>
<protein>
    <recommendedName>
        <fullName evidence="3">Lacal_2735 family protein</fullName>
    </recommendedName>
</protein>
<dbReference type="GeneID" id="99988755"/>
<dbReference type="STRING" id="1267423.SAMN05216290_2727"/>
<dbReference type="RefSeq" id="WP_121505255.1">
    <property type="nucleotide sequence ID" value="NZ_FOIR01000002.1"/>
</dbReference>
<dbReference type="Proteomes" id="UP000199437">
    <property type="component" value="Unassembled WGS sequence"/>
</dbReference>
<dbReference type="NCBIfam" id="NF033487">
    <property type="entry name" value="Lacal_2735_fam"/>
    <property type="match status" value="1"/>
</dbReference>
<accession>A0A1I0QUU8</accession>
<gene>
    <name evidence="1" type="ORF">SAMN05216290_2727</name>
</gene>
<organism evidence="1 2">
    <name type="scientific">Roseivirga pacifica</name>
    <dbReference type="NCBI Taxonomy" id="1267423"/>
    <lineage>
        <taxon>Bacteria</taxon>
        <taxon>Pseudomonadati</taxon>
        <taxon>Bacteroidota</taxon>
        <taxon>Cytophagia</taxon>
        <taxon>Cytophagales</taxon>
        <taxon>Roseivirgaceae</taxon>
        <taxon>Roseivirga</taxon>
    </lineage>
</organism>
<dbReference type="AlphaFoldDB" id="A0A1I0QUU8"/>
<name>A0A1I0QUU8_9BACT</name>
<dbReference type="OrthoDB" id="1123018at2"/>
<keyword evidence="2" id="KW-1185">Reference proteome</keyword>
<dbReference type="InterPro" id="IPR045493">
    <property type="entry name" value="DUF6435"/>
</dbReference>